<name>A0A7C9HDB0_9BACT</name>
<protein>
    <submittedName>
        <fullName evidence="2">RteC protein</fullName>
    </submittedName>
</protein>
<gene>
    <name evidence="2" type="ORF">F0475_02805</name>
</gene>
<reference evidence="2 3" key="1">
    <citation type="submission" date="2019-09" db="EMBL/GenBank/DDBJ databases">
        <title>Prevotella A2879 sp. nov., isolated from an abscess of a patient.</title>
        <authorList>
            <person name="Buhl M."/>
            <person name="Oberhettinger P."/>
        </authorList>
    </citation>
    <scope>NUCLEOTIDE SEQUENCE [LARGE SCALE GENOMIC DNA]</scope>
    <source>
        <strain evidence="2 3">A2879</strain>
    </source>
</reference>
<evidence type="ECO:0000313" key="3">
    <source>
        <dbReference type="Proteomes" id="UP000482295"/>
    </source>
</evidence>
<keyword evidence="1" id="KW-0472">Membrane</keyword>
<dbReference type="AlphaFoldDB" id="A0A7C9HDB0"/>
<proteinExistence type="predicted"/>
<organism evidence="2 3">
    <name type="scientific">Prevotella vespertina</name>
    <dbReference type="NCBI Taxonomy" id="2608404"/>
    <lineage>
        <taxon>Bacteria</taxon>
        <taxon>Pseudomonadati</taxon>
        <taxon>Bacteroidota</taxon>
        <taxon>Bacteroidia</taxon>
        <taxon>Bacteroidales</taxon>
        <taxon>Prevotellaceae</taxon>
        <taxon>Prevotella</taxon>
    </lineage>
</organism>
<keyword evidence="1" id="KW-1133">Transmembrane helix</keyword>
<comment type="caution">
    <text evidence="2">The sequence shown here is derived from an EMBL/GenBank/DDBJ whole genome shotgun (WGS) entry which is preliminary data.</text>
</comment>
<dbReference type="Pfam" id="PF09357">
    <property type="entry name" value="RteC"/>
    <property type="match status" value="1"/>
</dbReference>
<dbReference type="Proteomes" id="UP000482295">
    <property type="component" value="Unassembled WGS sequence"/>
</dbReference>
<dbReference type="EMBL" id="VVIQ01000002">
    <property type="protein sequence ID" value="MUL27265.1"/>
    <property type="molecule type" value="Genomic_DNA"/>
</dbReference>
<accession>A0A7C9HDB0</accession>
<feature type="transmembrane region" description="Helical" evidence="1">
    <location>
        <begin position="12"/>
        <end position="35"/>
    </location>
</feature>
<dbReference type="RefSeq" id="WP_026292577.1">
    <property type="nucleotide sequence ID" value="NZ_VVIQ01000002.1"/>
</dbReference>
<dbReference type="InterPro" id="IPR018534">
    <property type="entry name" value="Tet_reg_excision_RteC"/>
</dbReference>
<evidence type="ECO:0000256" key="1">
    <source>
        <dbReference type="SAM" id="Phobius"/>
    </source>
</evidence>
<keyword evidence="1" id="KW-0812">Transmembrane</keyword>
<evidence type="ECO:0000313" key="2">
    <source>
        <dbReference type="EMBL" id="MUL27265.1"/>
    </source>
</evidence>
<keyword evidence="3" id="KW-1185">Reference proteome</keyword>
<sequence length="108" mass="12565">MKITTFKFHFFARVTILSLSSGISVYYLVELLYALDTCNCISNGEIGMEELAHTLSEIFGVEIKNCYNVYMNIKHRKDDSRTYFFDELREKINKRMVGSDLKGGKFKK</sequence>